<name>A0A4W3J9D6_CALMI</name>
<dbReference type="PANTHER" id="PTHR28637">
    <property type="entry name" value="DNA REPLICATION FACTOR CDT1"/>
    <property type="match status" value="1"/>
</dbReference>
<dbReference type="GO" id="GO:0005634">
    <property type="term" value="C:nucleus"/>
    <property type="evidence" value="ECO:0007669"/>
    <property type="project" value="TreeGrafter"/>
</dbReference>
<dbReference type="SMART" id="SM01075">
    <property type="entry name" value="CDT1"/>
    <property type="match status" value="1"/>
</dbReference>
<dbReference type="GO" id="GO:0003677">
    <property type="term" value="F:DNA binding"/>
    <property type="evidence" value="ECO:0007669"/>
    <property type="project" value="InterPro"/>
</dbReference>
<evidence type="ECO:0000256" key="1">
    <source>
        <dbReference type="ARBA" id="ARBA00008356"/>
    </source>
</evidence>
<comment type="similarity">
    <text evidence="1">Belongs to the Cdt1 family.</text>
</comment>
<reference evidence="6" key="3">
    <citation type="journal article" date="2014" name="Nature">
        <title>Elephant shark genome provides unique insights into gnathostome evolution.</title>
        <authorList>
            <consortium name="International Elephant Shark Genome Sequencing Consortium"/>
            <person name="Venkatesh B."/>
            <person name="Lee A.P."/>
            <person name="Ravi V."/>
            <person name="Maurya A.K."/>
            <person name="Lian M.M."/>
            <person name="Swann J.B."/>
            <person name="Ohta Y."/>
            <person name="Flajnik M.F."/>
            <person name="Sutoh Y."/>
            <person name="Kasahara M."/>
            <person name="Hoon S."/>
            <person name="Gangu V."/>
            <person name="Roy S.W."/>
            <person name="Irimia M."/>
            <person name="Korzh V."/>
            <person name="Kondrychyn I."/>
            <person name="Lim Z.W."/>
            <person name="Tay B.H."/>
            <person name="Tohari S."/>
            <person name="Kong K.W."/>
            <person name="Ho S."/>
            <person name="Lorente-Galdos B."/>
            <person name="Quilez J."/>
            <person name="Marques-Bonet T."/>
            <person name="Raney B.J."/>
            <person name="Ingham P.W."/>
            <person name="Tay A."/>
            <person name="Hillier L.W."/>
            <person name="Minx P."/>
            <person name="Boehm T."/>
            <person name="Wilson R.K."/>
            <person name="Brenner S."/>
            <person name="Warren W.C."/>
        </authorList>
    </citation>
    <scope>NUCLEOTIDE SEQUENCE [LARGE SCALE GENOMIC DNA]</scope>
</reference>
<evidence type="ECO:0000256" key="2">
    <source>
        <dbReference type="ARBA" id="ARBA00023306"/>
    </source>
</evidence>
<accession>A0A4W3J9D6</accession>
<dbReference type="Pfam" id="PF08839">
    <property type="entry name" value="CDT1"/>
    <property type="match status" value="1"/>
</dbReference>
<sequence length="444" mass="51067">ESLLKLKARLQQLQKRTQTINSSATSSELSATVKSRLNQVRKLGLKVQGRKVEQESATQEEAEPSTDERVKTPAYQRFHNLAQDIPPGLSIPFKYKLLAEMFRNMETIVSMLFNRSETITFAKVKQGVTDMMRRKFEERNVGQIKTVYPAAYRFRQEKDIPTWTNSVKKYQLTIDPVVEGVNADGRPHLKASRLLQRRRVFGRNLLNIVKQHHKAFLDSLNPPMHVPDDKLTRWHPRFNVDEIPDIPAAELPQPPNEEKLTTAQEVLDKARSIMTPKMEKALANMALKTVETAAVEQKQMPDRKPNPSPSTALKGISQSLLDRIRAKEAQKIQAVMTRNPTQIERLQMMSHLPEIARILRNIFVAEKKPALIFVFVCNRVVDSYRSMINVEDIGKHLRLLAEVVPDWLSIHQIRKEEYLKLNKNVELNVISEKIANKIKVEENK</sequence>
<reference evidence="6" key="2">
    <citation type="journal article" date="2007" name="PLoS Biol.">
        <title>Survey sequencing and comparative analysis of the elephant shark (Callorhinchus milii) genome.</title>
        <authorList>
            <person name="Venkatesh B."/>
            <person name="Kirkness E.F."/>
            <person name="Loh Y.H."/>
            <person name="Halpern A.L."/>
            <person name="Lee A.P."/>
            <person name="Johnson J."/>
            <person name="Dandona N."/>
            <person name="Viswanathan L.D."/>
            <person name="Tay A."/>
            <person name="Venter J.C."/>
            <person name="Strausberg R.L."/>
            <person name="Brenner S."/>
        </authorList>
    </citation>
    <scope>NUCLEOTIDE SEQUENCE [LARGE SCALE GENOMIC DNA]</scope>
</reference>
<dbReference type="GO" id="GO:0000278">
    <property type="term" value="P:mitotic cell cycle"/>
    <property type="evidence" value="ECO:0007669"/>
    <property type="project" value="TreeGrafter"/>
</dbReference>
<keyword evidence="6" id="KW-1185">Reference proteome</keyword>
<proteinExistence type="inferred from homology"/>
<dbReference type="STRING" id="7868.ENSCMIP00000034693"/>
<evidence type="ECO:0000259" key="4">
    <source>
        <dbReference type="SMART" id="SM01075"/>
    </source>
</evidence>
<evidence type="ECO:0000256" key="3">
    <source>
        <dbReference type="SAM" id="MobiDB-lite"/>
    </source>
</evidence>
<reference evidence="5" key="4">
    <citation type="submission" date="2025-08" db="UniProtKB">
        <authorList>
            <consortium name="Ensembl"/>
        </authorList>
    </citation>
    <scope>IDENTIFICATION</scope>
</reference>
<dbReference type="CDD" id="cd08674">
    <property type="entry name" value="Cdt1_m"/>
    <property type="match status" value="1"/>
</dbReference>
<evidence type="ECO:0000313" key="6">
    <source>
        <dbReference type="Proteomes" id="UP000314986"/>
    </source>
</evidence>
<dbReference type="GO" id="GO:0070182">
    <property type="term" value="F:DNA polymerase binding"/>
    <property type="evidence" value="ECO:0007669"/>
    <property type="project" value="TreeGrafter"/>
</dbReference>
<reference evidence="5" key="5">
    <citation type="submission" date="2025-09" db="UniProtKB">
        <authorList>
            <consortium name="Ensembl"/>
        </authorList>
    </citation>
    <scope>IDENTIFICATION</scope>
</reference>
<dbReference type="GO" id="GO:0071163">
    <property type="term" value="P:DNA replication preinitiation complex assembly"/>
    <property type="evidence" value="ECO:0007669"/>
    <property type="project" value="InterPro"/>
</dbReference>
<dbReference type="PANTHER" id="PTHR28637:SF1">
    <property type="entry name" value="DNA REPLICATION FACTOR CDT1"/>
    <property type="match status" value="1"/>
</dbReference>
<organism evidence="5 6">
    <name type="scientific">Callorhinchus milii</name>
    <name type="common">Ghost shark</name>
    <dbReference type="NCBI Taxonomy" id="7868"/>
    <lineage>
        <taxon>Eukaryota</taxon>
        <taxon>Metazoa</taxon>
        <taxon>Chordata</taxon>
        <taxon>Craniata</taxon>
        <taxon>Vertebrata</taxon>
        <taxon>Chondrichthyes</taxon>
        <taxon>Holocephali</taxon>
        <taxon>Chimaeriformes</taxon>
        <taxon>Callorhinchidae</taxon>
        <taxon>Callorhinchus</taxon>
    </lineage>
</organism>
<dbReference type="AlphaFoldDB" id="A0A4W3J9D6"/>
<dbReference type="Gene3D" id="1.10.10.1420">
    <property type="entry name" value="DNA replication factor Cdt1, C-terminal WH domain"/>
    <property type="match status" value="1"/>
</dbReference>
<keyword evidence="2" id="KW-0131">Cell cycle</keyword>
<dbReference type="GeneTree" id="ENSGT00390000012337"/>
<dbReference type="InterPro" id="IPR036390">
    <property type="entry name" value="WH_DNA-bd_sf"/>
</dbReference>
<dbReference type="Proteomes" id="UP000314986">
    <property type="component" value="Unassembled WGS sequence"/>
</dbReference>
<dbReference type="InterPro" id="IPR032054">
    <property type="entry name" value="Cdt1_C"/>
</dbReference>
<feature type="region of interest" description="Disordered" evidence="3">
    <location>
        <begin position="294"/>
        <end position="314"/>
    </location>
</feature>
<gene>
    <name evidence="5" type="primary">cdt1</name>
</gene>
<feature type="region of interest" description="Disordered" evidence="3">
    <location>
        <begin position="48"/>
        <end position="69"/>
    </location>
</feature>
<dbReference type="SUPFAM" id="SSF46785">
    <property type="entry name" value="Winged helix' DNA-binding domain"/>
    <property type="match status" value="1"/>
</dbReference>
<dbReference type="InterPro" id="IPR038090">
    <property type="entry name" value="Cdt1_C_WH_dom_sf"/>
</dbReference>
<dbReference type="InterPro" id="IPR045173">
    <property type="entry name" value="Cdt1"/>
</dbReference>
<evidence type="ECO:0000313" key="5">
    <source>
        <dbReference type="Ensembl" id="ENSCMIP00000034693.1"/>
    </source>
</evidence>
<dbReference type="InterPro" id="IPR014939">
    <property type="entry name" value="CDT1_Gemini-bd-like"/>
</dbReference>
<dbReference type="GO" id="GO:0000076">
    <property type="term" value="P:DNA replication checkpoint signaling"/>
    <property type="evidence" value="ECO:0007669"/>
    <property type="project" value="TreeGrafter"/>
</dbReference>
<feature type="domain" description="CDT1 Geminin-binding" evidence="4">
    <location>
        <begin position="91"/>
        <end position="253"/>
    </location>
</feature>
<protein>
    <submittedName>
        <fullName evidence="5">Chromatin licensing and DNA replication factor 1</fullName>
    </submittedName>
</protein>
<dbReference type="CDD" id="cd08767">
    <property type="entry name" value="Cdt1_c"/>
    <property type="match status" value="1"/>
</dbReference>
<dbReference type="GO" id="GO:0030174">
    <property type="term" value="P:regulation of DNA-templated DNA replication initiation"/>
    <property type="evidence" value="ECO:0007669"/>
    <property type="project" value="InterPro"/>
</dbReference>
<reference evidence="6" key="1">
    <citation type="journal article" date="2006" name="Science">
        <title>Ancient noncoding elements conserved in the human genome.</title>
        <authorList>
            <person name="Venkatesh B."/>
            <person name="Kirkness E.F."/>
            <person name="Loh Y.H."/>
            <person name="Halpern A.L."/>
            <person name="Lee A.P."/>
            <person name="Johnson J."/>
            <person name="Dandona N."/>
            <person name="Viswanathan L.D."/>
            <person name="Tay A."/>
            <person name="Venter J.C."/>
            <person name="Strausberg R.L."/>
            <person name="Brenner S."/>
        </authorList>
    </citation>
    <scope>NUCLEOTIDE SEQUENCE [LARGE SCALE GENOMIC DNA]</scope>
</reference>
<dbReference type="Ensembl" id="ENSCMIT00000035213.1">
    <property type="protein sequence ID" value="ENSCMIP00000034693.1"/>
    <property type="gene ID" value="ENSCMIG00000014715.1"/>
</dbReference>
<dbReference type="Pfam" id="PF16679">
    <property type="entry name" value="CDT1_C"/>
    <property type="match status" value="1"/>
</dbReference>
<dbReference type="InParanoid" id="A0A4W3J9D6"/>
<dbReference type="OMA" id="CFRQERN"/>